<dbReference type="AlphaFoldDB" id="A0A429XVQ9"/>
<dbReference type="OrthoDB" id="9797687at2"/>
<feature type="domain" description="Ferritin/DPS" evidence="3">
    <location>
        <begin position="19"/>
        <end position="156"/>
    </location>
</feature>
<dbReference type="PANTHER" id="PTHR42932:SF3">
    <property type="entry name" value="DNA PROTECTION DURING STARVATION PROTEIN"/>
    <property type="match status" value="1"/>
</dbReference>
<accession>A0A429XVQ9</accession>
<evidence type="ECO:0000313" key="5">
    <source>
        <dbReference type="Proteomes" id="UP000279470"/>
    </source>
</evidence>
<keyword evidence="5" id="KW-1185">Reference proteome</keyword>
<dbReference type="Gene3D" id="1.20.1260.10">
    <property type="match status" value="1"/>
</dbReference>
<comment type="caution">
    <text evidence="4">The sequence shown here is derived from an EMBL/GenBank/DDBJ whole genome shotgun (WGS) entry which is preliminary data.</text>
</comment>
<dbReference type="Pfam" id="PF00210">
    <property type="entry name" value="Ferritin"/>
    <property type="match status" value="1"/>
</dbReference>
<dbReference type="InterPro" id="IPR002177">
    <property type="entry name" value="DPS_DNA-bd"/>
</dbReference>
<dbReference type="PRINTS" id="PR01346">
    <property type="entry name" value="HELNAPAPROT"/>
</dbReference>
<evidence type="ECO:0000256" key="2">
    <source>
        <dbReference type="RuleBase" id="RU003875"/>
    </source>
</evidence>
<dbReference type="InterPro" id="IPR012347">
    <property type="entry name" value="Ferritin-like"/>
</dbReference>
<organism evidence="4 5">
    <name type="scientific">Candidatus Aquarickettsia rohweri</name>
    <dbReference type="NCBI Taxonomy" id="2602574"/>
    <lineage>
        <taxon>Bacteria</taxon>
        <taxon>Pseudomonadati</taxon>
        <taxon>Pseudomonadota</taxon>
        <taxon>Alphaproteobacteria</taxon>
        <taxon>Rickettsiales</taxon>
        <taxon>Candidatus Midichloriaceae</taxon>
        <taxon>Candidatus Aquarickettsia</taxon>
    </lineage>
</organism>
<reference evidence="5" key="1">
    <citation type="submission" date="2018-11" db="EMBL/GenBank/DDBJ databases">
        <title>Phylogenetic, genomic, and biogeographic characterization of a novel and ubiquitous marine invertebrate-associated Rickettsiales parasite, Candidatus Marinoinvertebrata rohwerii, gen. nov., sp. nov.</title>
        <authorList>
            <person name="Klinges J.G."/>
            <person name="Rosales S.M."/>
            <person name="Mcminds R."/>
            <person name="Shaver E.C."/>
            <person name="Shantz A."/>
            <person name="Peters E.C."/>
            <person name="Burkepile D.E."/>
            <person name="Silliman B.R."/>
            <person name="Vega Thurber R.L."/>
        </authorList>
    </citation>
    <scope>NUCLEOTIDE SEQUENCE [LARGE SCALE GENOMIC DNA]</scope>
    <source>
        <strain evidence="5">a_cerv_44</strain>
    </source>
</reference>
<dbReference type="Proteomes" id="UP000279470">
    <property type="component" value="Unassembled WGS sequence"/>
</dbReference>
<dbReference type="CDD" id="cd01043">
    <property type="entry name" value="DPS"/>
    <property type="match status" value="1"/>
</dbReference>
<evidence type="ECO:0000256" key="1">
    <source>
        <dbReference type="ARBA" id="ARBA00009497"/>
    </source>
</evidence>
<dbReference type="InterPro" id="IPR009078">
    <property type="entry name" value="Ferritin-like_SF"/>
</dbReference>
<dbReference type="GO" id="GO:0008199">
    <property type="term" value="F:ferric iron binding"/>
    <property type="evidence" value="ECO:0007669"/>
    <property type="project" value="InterPro"/>
</dbReference>
<dbReference type="SUPFAM" id="SSF47240">
    <property type="entry name" value="Ferritin-like"/>
    <property type="match status" value="1"/>
</dbReference>
<sequence length="158" mass="18121">MGNNISINKEDLNKNYNVLLKLLASEYVLYLNTLSAHWNITGSSFASIHVLLEKQYESIKNIIDDTAERIRILGYKVPVSNSKYLHDAEINNISESLNFIDTVKSLCKSYEDIINLLRQSIKEIEKTDDFGTEDLLVSTLKEHEKSLWMLDSHLQKSA</sequence>
<dbReference type="PIRSF" id="PIRSF005900">
    <property type="entry name" value="Dps"/>
    <property type="match status" value="1"/>
</dbReference>
<evidence type="ECO:0000259" key="3">
    <source>
        <dbReference type="Pfam" id="PF00210"/>
    </source>
</evidence>
<dbReference type="PANTHER" id="PTHR42932">
    <property type="entry name" value="GENERAL STRESS PROTEIN 20U"/>
    <property type="match status" value="1"/>
</dbReference>
<name>A0A429XVQ9_9RICK</name>
<evidence type="ECO:0000313" key="4">
    <source>
        <dbReference type="EMBL" id="RST72444.1"/>
    </source>
</evidence>
<comment type="similarity">
    <text evidence="1 2">Belongs to the Dps family.</text>
</comment>
<gene>
    <name evidence="4" type="ORF">EIC27_00170</name>
</gene>
<dbReference type="InterPro" id="IPR008331">
    <property type="entry name" value="Ferritin_DPS_dom"/>
</dbReference>
<dbReference type="EMBL" id="RXFM01000002">
    <property type="protein sequence ID" value="RST72444.1"/>
    <property type="molecule type" value="Genomic_DNA"/>
</dbReference>
<protein>
    <submittedName>
        <fullName evidence="4">DNA starvation/stationary phase protection protein</fullName>
    </submittedName>
</protein>
<dbReference type="RefSeq" id="WP_126044149.1">
    <property type="nucleotide sequence ID" value="NZ_RXFM01000002.1"/>
</dbReference>
<proteinExistence type="inferred from homology"/>